<keyword evidence="4" id="KW-1185">Reference proteome</keyword>
<dbReference type="EMBL" id="CAUYUJ010016527">
    <property type="protein sequence ID" value="CAK0866366.1"/>
    <property type="molecule type" value="Genomic_DNA"/>
</dbReference>
<evidence type="ECO:0000256" key="2">
    <source>
        <dbReference type="SAM" id="SignalP"/>
    </source>
</evidence>
<organism evidence="3 4">
    <name type="scientific">Prorocentrum cordatum</name>
    <dbReference type="NCBI Taxonomy" id="2364126"/>
    <lineage>
        <taxon>Eukaryota</taxon>
        <taxon>Sar</taxon>
        <taxon>Alveolata</taxon>
        <taxon>Dinophyceae</taxon>
        <taxon>Prorocentrales</taxon>
        <taxon>Prorocentraceae</taxon>
        <taxon>Prorocentrum</taxon>
    </lineage>
</organism>
<keyword evidence="1" id="KW-1133">Transmembrane helix</keyword>
<name>A0ABN9V2T0_9DINO</name>
<comment type="caution">
    <text evidence="3">The sequence shown here is derived from an EMBL/GenBank/DDBJ whole genome shotgun (WGS) entry which is preliminary data.</text>
</comment>
<feature type="chain" id="PRO_5047357542" evidence="2">
    <location>
        <begin position="17"/>
        <end position="152"/>
    </location>
</feature>
<feature type="transmembrane region" description="Helical" evidence="1">
    <location>
        <begin position="50"/>
        <end position="71"/>
    </location>
</feature>
<sequence>MLVAGVLLFGAVGSFAQGYGAWLDGEVTLGTMSPEGRAALEASGAAMQAILPHLGCMHMVAASIQALAALAFGARERFLVLLVMSIYTASGIYHHYYMVEQAGGKVPGWSKDEETFWMPTKIMAGSTVINAFGLLGALHDCIVPQNQIFKAD</sequence>
<accession>A0ABN9V2T0</accession>
<feature type="transmembrane region" description="Helical" evidence="1">
    <location>
        <begin position="78"/>
        <end position="96"/>
    </location>
</feature>
<feature type="transmembrane region" description="Helical" evidence="1">
    <location>
        <begin position="116"/>
        <end position="138"/>
    </location>
</feature>
<protein>
    <submittedName>
        <fullName evidence="3">Uncharacterized protein</fullName>
    </submittedName>
</protein>
<feature type="signal peptide" evidence="2">
    <location>
        <begin position="1"/>
        <end position="16"/>
    </location>
</feature>
<keyword evidence="2" id="KW-0732">Signal</keyword>
<evidence type="ECO:0000313" key="4">
    <source>
        <dbReference type="Proteomes" id="UP001189429"/>
    </source>
</evidence>
<proteinExistence type="predicted"/>
<evidence type="ECO:0000256" key="1">
    <source>
        <dbReference type="SAM" id="Phobius"/>
    </source>
</evidence>
<keyword evidence="1" id="KW-0472">Membrane</keyword>
<reference evidence="3" key="1">
    <citation type="submission" date="2023-10" db="EMBL/GenBank/DDBJ databases">
        <authorList>
            <person name="Chen Y."/>
            <person name="Shah S."/>
            <person name="Dougan E. K."/>
            <person name="Thang M."/>
            <person name="Chan C."/>
        </authorList>
    </citation>
    <scope>NUCLEOTIDE SEQUENCE [LARGE SCALE GENOMIC DNA]</scope>
</reference>
<gene>
    <name evidence="3" type="ORF">PCOR1329_LOCUS53561</name>
</gene>
<dbReference type="Proteomes" id="UP001189429">
    <property type="component" value="Unassembled WGS sequence"/>
</dbReference>
<evidence type="ECO:0000313" key="3">
    <source>
        <dbReference type="EMBL" id="CAK0866366.1"/>
    </source>
</evidence>
<keyword evidence="1" id="KW-0812">Transmembrane</keyword>